<name>A0A0D8B5T0_9ACTN</name>
<dbReference type="PANTHER" id="PTHR42776:SF27">
    <property type="entry name" value="DIPEPTIDYL PEPTIDASE FAMILY MEMBER 6"/>
    <property type="match status" value="1"/>
</dbReference>
<dbReference type="Gene3D" id="2.130.10.120">
    <property type="entry name" value="Prolyl oligopeptidase, N-terminal domain"/>
    <property type="match status" value="1"/>
</dbReference>
<dbReference type="InterPro" id="IPR011042">
    <property type="entry name" value="6-blade_b-propeller_TolB-like"/>
</dbReference>
<dbReference type="SUPFAM" id="SSF50993">
    <property type="entry name" value="Peptidase/esterase 'gauge' domain"/>
    <property type="match status" value="1"/>
</dbReference>
<dbReference type="Gene3D" id="2.120.10.30">
    <property type="entry name" value="TolB, C-terminal domain"/>
    <property type="match status" value="1"/>
</dbReference>
<feature type="compositionally biased region" description="Basic and acidic residues" evidence="2">
    <location>
        <begin position="739"/>
        <end position="752"/>
    </location>
</feature>
<sequence>MTLQSDVTLGSDTVLGNVIRLPRSGRAGRLGESDLGREWVAAEGVRAPALASDGRLAYVADGPAGPALWIRDADGRRRRVDTGPGHVRAALWSPAGDLIAVHVAPGGGELTEVRVVAADGDDGGPRSLAGGDGRAAVPARWTADGLALVVTESDRADRAGRTAAVLVGLDGRRARLAEGVALQVCDLVDLDHAGSAGPGVPGAGGPGAQDTISGGLAGVGGGDPLAGAYRLLLREGPRGVRRAIVVDVRLTPPAGGGAAHSSWELPGGTATVLTGRFTAGGRRVLLVSDLGRQRAALLDVPVDTPGSTVVIAERPDADVERFVLLGRPDPDPERAAADPERAVVVWNVAGRSELTLVDLSGGRCRPLPAPPRDVVTALQARPDGQELILALEGAAAPGELWTCDLTAPAGAGRPALDPARYRCLVSHAPTRPAALVRPVPHTLTAHDGQELAGWWYRPPAPPGPLPTLVYLHGGPEAQERPTFNPLFHALLARGIAVFAPNVRGSTGYGRAFEEADHTHRRFDGIEDVASCVRDLVDTGLADPERIGIAGRSYGGYLTLAALVHFPQLFRVGVDVCGMVDLESFYQHTEPWIAASAVTKYGDPVTQPALLRALSPLHRMSALAAPLLVVHGENDTNVPVIEAEQTVAAATARGVDCRYLLFPGEGHEVVELANRVRFVRTAVDWLAAHLLAARLPQPRSVSPAPPALSASPAGLGSGGPAGSFEQDELAHLVVLGPADGREAQAGGDRERHPGVGWQGHQRPAHPRFAEGPVQQQAAALDGVAASGVSGERRLAEGDAAVGVRWATEAG</sequence>
<dbReference type="InterPro" id="IPR002470">
    <property type="entry name" value="Peptidase_S9A"/>
</dbReference>
<dbReference type="GO" id="GO:0004177">
    <property type="term" value="F:aminopeptidase activity"/>
    <property type="evidence" value="ECO:0007669"/>
    <property type="project" value="UniProtKB-KW"/>
</dbReference>
<gene>
    <name evidence="4" type="ORF">FF36_06171</name>
</gene>
<reference evidence="5" key="1">
    <citation type="submission" date="2015-02" db="EMBL/GenBank/DDBJ databases">
        <title>Draft Genome of Frankia sp. CpI1-S.</title>
        <authorList>
            <person name="Oshone R.T."/>
            <person name="Ngom M."/>
            <person name="Ghodhbane-Gtari F."/>
            <person name="Gtari M."/>
            <person name="Morris K."/>
            <person name="Thomas K."/>
            <person name="Sen A."/>
            <person name="Tisa L.S."/>
        </authorList>
    </citation>
    <scope>NUCLEOTIDE SEQUENCE [LARGE SCALE GENOMIC DNA]</scope>
    <source>
        <strain evidence="5">CpI1-S</strain>
    </source>
</reference>
<dbReference type="InterPro" id="IPR001375">
    <property type="entry name" value="Peptidase_S9_cat"/>
</dbReference>
<feature type="region of interest" description="Disordered" evidence="2">
    <location>
        <begin position="697"/>
        <end position="721"/>
    </location>
</feature>
<protein>
    <submittedName>
        <fullName evidence="4">Dipeptidyl aminopeptidase/acylaminoacyl peptidase</fullName>
    </submittedName>
</protein>
<keyword evidence="5" id="KW-1185">Reference proteome</keyword>
<keyword evidence="4" id="KW-0645">Protease</keyword>
<dbReference type="SUPFAM" id="SSF53474">
    <property type="entry name" value="alpha/beta-Hydrolases"/>
    <property type="match status" value="1"/>
</dbReference>
<accession>A0A0D8B5T0</accession>
<keyword evidence="4" id="KW-0031">Aminopeptidase</keyword>
<evidence type="ECO:0000256" key="2">
    <source>
        <dbReference type="SAM" id="MobiDB-lite"/>
    </source>
</evidence>
<dbReference type="PANTHER" id="PTHR42776">
    <property type="entry name" value="SERINE PEPTIDASE S9 FAMILY MEMBER"/>
    <property type="match status" value="1"/>
</dbReference>
<dbReference type="AlphaFoldDB" id="A0A0D8B5T0"/>
<reference evidence="4 5" key="2">
    <citation type="journal article" date="2016" name="Genome Announc.">
        <title>Permanent Draft Genome Sequences for Two Variants of Frankia sp. Strain CpI1, the First Frankia Strain Isolated from Root Nodules of Comptonia peregrina.</title>
        <authorList>
            <person name="Oshone R."/>
            <person name="Hurst S.G.IV."/>
            <person name="Abebe-Akele F."/>
            <person name="Simpson S."/>
            <person name="Morris K."/>
            <person name="Thomas W.K."/>
            <person name="Tisa L.S."/>
        </authorList>
    </citation>
    <scope>NUCLEOTIDE SEQUENCE [LARGE SCALE GENOMIC DNA]</scope>
    <source>
        <strain evidence="5">CpI1-S</strain>
    </source>
</reference>
<dbReference type="OrthoDB" id="128799at2"/>
<evidence type="ECO:0000259" key="3">
    <source>
        <dbReference type="Pfam" id="PF00326"/>
    </source>
</evidence>
<keyword evidence="1" id="KW-0378">Hydrolase</keyword>
<dbReference type="EMBL" id="JYFN01000098">
    <property type="protein sequence ID" value="KJE19546.1"/>
    <property type="molecule type" value="Genomic_DNA"/>
</dbReference>
<dbReference type="Proteomes" id="UP000032545">
    <property type="component" value="Unassembled WGS sequence"/>
</dbReference>
<evidence type="ECO:0000313" key="4">
    <source>
        <dbReference type="EMBL" id="KJE19546.1"/>
    </source>
</evidence>
<dbReference type="GO" id="GO:0006508">
    <property type="term" value="P:proteolysis"/>
    <property type="evidence" value="ECO:0007669"/>
    <property type="project" value="InterPro"/>
</dbReference>
<feature type="region of interest" description="Disordered" evidence="2">
    <location>
        <begin position="739"/>
        <end position="766"/>
    </location>
</feature>
<dbReference type="Gene3D" id="3.40.50.1820">
    <property type="entry name" value="alpha/beta hydrolase"/>
    <property type="match status" value="1"/>
</dbReference>
<evidence type="ECO:0000313" key="5">
    <source>
        <dbReference type="Proteomes" id="UP000032545"/>
    </source>
</evidence>
<dbReference type="Pfam" id="PF00326">
    <property type="entry name" value="Peptidase_S9"/>
    <property type="match status" value="1"/>
</dbReference>
<dbReference type="InterPro" id="IPR029058">
    <property type="entry name" value="AB_hydrolase_fold"/>
</dbReference>
<organism evidence="4 5">
    <name type="scientific">Frankia torreyi</name>
    <dbReference type="NCBI Taxonomy" id="1856"/>
    <lineage>
        <taxon>Bacteria</taxon>
        <taxon>Bacillati</taxon>
        <taxon>Actinomycetota</taxon>
        <taxon>Actinomycetes</taxon>
        <taxon>Frankiales</taxon>
        <taxon>Frankiaceae</taxon>
        <taxon>Frankia</taxon>
    </lineage>
</organism>
<feature type="domain" description="Peptidase S9 prolyl oligopeptidase catalytic" evidence="3">
    <location>
        <begin position="489"/>
        <end position="689"/>
    </location>
</feature>
<evidence type="ECO:0000256" key="1">
    <source>
        <dbReference type="ARBA" id="ARBA00022801"/>
    </source>
</evidence>
<dbReference type="PATRIC" id="fig|1502723.3.peg.7137"/>
<dbReference type="PRINTS" id="PR00862">
    <property type="entry name" value="PROLIGOPTASE"/>
</dbReference>
<comment type="caution">
    <text evidence="4">The sequence shown here is derived from an EMBL/GenBank/DDBJ whole genome shotgun (WGS) entry which is preliminary data.</text>
</comment>
<dbReference type="GO" id="GO:0004252">
    <property type="term" value="F:serine-type endopeptidase activity"/>
    <property type="evidence" value="ECO:0007669"/>
    <property type="project" value="InterPro"/>
</dbReference>
<proteinExistence type="predicted"/>